<protein>
    <recommendedName>
        <fullName evidence="5">DUF115 domain-containing protein</fullName>
    </recommendedName>
</protein>
<gene>
    <name evidence="3" type="ORF">GAGA_2628</name>
</gene>
<name>A0ABQ0I8A7_9ALTE</name>
<evidence type="ECO:0000313" key="3">
    <source>
        <dbReference type="EMBL" id="GAC05472.1"/>
    </source>
</evidence>
<feature type="domain" description="Glycosyltransferase Maf N-terminal" evidence="2">
    <location>
        <begin position="291"/>
        <end position="519"/>
    </location>
</feature>
<comment type="caution">
    <text evidence="3">The sequence shown here is derived from an EMBL/GenBank/DDBJ whole genome shotgun (WGS) entry which is preliminary data.</text>
</comment>
<evidence type="ECO:0000259" key="2">
    <source>
        <dbReference type="Pfam" id="PF20157"/>
    </source>
</evidence>
<evidence type="ECO:0000259" key="1">
    <source>
        <dbReference type="Pfam" id="PF01973"/>
    </source>
</evidence>
<sequence length="1193" mass="136788">MLKNIRLHLEKDEEKQALLDDQLAKSIVKNRNDSFNAFLRNIPSLLPLIKDSQLSNLSLFMNKWGETNIVDYGIGRTFYGFHPGEEIQQQVAQTLDHCPCVDFTDTKKKTNLVENSEDPLDFKQLKSFKTEQALSPMPDEVECLVVLGCGLGLHIIQLLEARTIKNLIVYEPELQYFQCSTMAVSWADIFALAKAKGTALFLQIEKDGRDLLTDIKELREHISIDSFHLYKHYNQEVFDSIYHDICHRSWDDISNSGFGISQHKSHLEFVPSWAPKLDLTAHKNVSTQNSLFEQNLLAFKKYFPNIYQQYKDYTPQIWLPIQNQNQEINVVKSVGLHPWYGSSPKQDCEWNFENFNEQPNKDGLVLGYKGTKLAHYLHYQFVNETQELLKEAEEDVGELPDTIASIIMFGLGVGYQLEKLLDEHTVEKLFVCEPNPDFFYASLFAIDWQTIFEKIEASDTRIYLNVGDDGTHLFNDLLNQFHSIGPYILNNTYFYQSYYNASLNSAIAQLREQLQVVISMGEYFDHAYYGIEHMKEGFRRDYPVLVNNPSQYLNYKDKEVPVFIIGNGPSLDMSIEAIKEWREQVIVISCGTALQALYKNGITPDFHAEIEQNRSTYDWPVLIGDLGYLKEITLISCNGIHPDTCELYKDVLVAFKEGESSTVSALSVLGKQHFEVLQQSFPTVSNFVTNIISVLGFNHIYLMGVDLGFVDVNHHHSKSSGYYQEDGKETYDYSTANITSLVVPGNFRPRVNTKHEFKVSRQIIEQVTHRKPKEQTFYNCSDGARIKGTTPLEIDNLLIMASNGERDQALASLKNKAFSNKHSTHFIEKYEKQFSHDLLLEEMQQLQNLVEEYSTTPDDINKLINAQKELLFDSYQSGRSLLFYYMYGTVNYANALLVKINGTATKDDPSKSKSSLLSSLWQETLNTIKTYVQEEYVYFDSSEFSKSERENFMLVKYLQHKTLLVVTRSTSFANSCLWVIRHQLPFITNVTIGSPNKLTQKQSFDFVIYASQNEFENIGGSKNQLGNLNTLTINLSPENLPENVRPKIINLISAPELFDNEDVCLNHRVLANVAIRACVNAPAGTTIVPRVNIAQDGSFDMRKVYANNSLSKFYDKAVVFTYYSLLFVSQIPTQHYLSHSGSRGKLVTHINDDFTFVYRHLKPEVITEANLRFENIVRNMCDLSFDDCIHYQA</sequence>
<dbReference type="Pfam" id="PF20157">
    <property type="entry name" value="Maf_flag10_N"/>
    <property type="match status" value="2"/>
</dbReference>
<dbReference type="PANTHER" id="PTHR41786:SF1">
    <property type="entry name" value="6-HYDROXYMETHYLPTERIN DIPHOSPHOKINASE MPTE-LIKE DOMAIN-CONTAINING PROTEIN"/>
    <property type="match status" value="1"/>
</dbReference>
<dbReference type="InterPro" id="IPR002826">
    <property type="entry name" value="MptE-like"/>
</dbReference>
<proteinExistence type="predicted"/>
<reference evidence="3 4" key="1">
    <citation type="journal article" date="2014" name="Environ. Microbiol.">
        <title>Comparative genomics of the marine bacterial genus Glaciecola reveals the high degree of genomic diversity and genomic characteristic for cold adaptation.</title>
        <authorList>
            <person name="Qin Q.L."/>
            <person name="Xie B.B."/>
            <person name="Yu Y."/>
            <person name="Shu Y.L."/>
            <person name="Rong J.C."/>
            <person name="Zhang Y.J."/>
            <person name="Zhao D.L."/>
            <person name="Chen X.L."/>
            <person name="Zhang X.Y."/>
            <person name="Chen B."/>
            <person name="Zhou B.C."/>
            <person name="Zhang Y.Z."/>
        </authorList>
    </citation>
    <scope>NUCLEOTIDE SEQUENCE [LARGE SCALE GENOMIC DNA]</scope>
    <source>
        <strain evidence="3 4">NO2</strain>
    </source>
</reference>
<dbReference type="Pfam" id="PF01973">
    <property type="entry name" value="MptE-like"/>
    <property type="match status" value="1"/>
</dbReference>
<evidence type="ECO:0008006" key="5">
    <source>
        <dbReference type="Google" id="ProtNLM"/>
    </source>
</evidence>
<dbReference type="PANTHER" id="PTHR41786">
    <property type="entry name" value="MOTILITY ACCESSORY FACTOR MAF"/>
    <property type="match status" value="1"/>
</dbReference>
<keyword evidence="4" id="KW-1185">Reference proteome</keyword>
<dbReference type="RefSeq" id="WP_008304230.1">
    <property type="nucleotide sequence ID" value="NZ_BAEK01000038.1"/>
</dbReference>
<accession>A0ABQ0I8A7</accession>
<dbReference type="Proteomes" id="UP000008372">
    <property type="component" value="Unassembled WGS sequence"/>
</dbReference>
<dbReference type="InterPro" id="IPR045376">
    <property type="entry name" value="Maf_N"/>
</dbReference>
<dbReference type="EMBL" id="BAEK01000038">
    <property type="protein sequence ID" value="GAC05472.1"/>
    <property type="molecule type" value="Genomic_DNA"/>
</dbReference>
<evidence type="ECO:0000313" key="4">
    <source>
        <dbReference type="Proteomes" id="UP000008372"/>
    </source>
</evidence>
<feature type="domain" description="Glycosyltransferase Maf N-terminal" evidence="2">
    <location>
        <begin position="36"/>
        <end position="245"/>
    </location>
</feature>
<organism evidence="3 4">
    <name type="scientific">Paraglaciecola agarilytica NO2</name>
    <dbReference type="NCBI Taxonomy" id="1125747"/>
    <lineage>
        <taxon>Bacteria</taxon>
        <taxon>Pseudomonadati</taxon>
        <taxon>Pseudomonadota</taxon>
        <taxon>Gammaproteobacteria</taxon>
        <taxon>Alteromonadales</taxon>
        <taxon>Alteromonadaceae</taxon>
        <taxon>Paraglaciecola</taxon>
    </lineage>
</organism>
<feature type="domain" description="6-hydroxymethylpterin diphosphokinase MptE-like" evidence="1">
    <location>
        <begin position="550"/>
        <end position="710"/>
    </location>
</feature>
<dbReference type="Gene3D" id="3.90.1480.10">
    <property type="entry name" value="Alpha-2,3-sialyltransferase"/>
    <property type="match status" value="1"/>
</dbReference>